<dbReference type="FunFam" id="3.40.50.1980:FF:000001">
    <property type="entry name" value="Histidinol dehydrogenase"/>
    <property type="match status" value="1"/>
</dbReference>
<sequence>MEILKYSEIDLFETIKRSEQDVNNVLDTVSEILANVREKGDEAVKSYTEKFDGVLIDDLKVSSQEIDEAYDTLDDSLSDALKQAASNIESFHKKQIPEQWEMEVNPGITAGQIVRPINSAGCYIPGGRAAYPSSILMTVIPAKIAGVEKVVCVTPPQKDGKILDAILVAADISGADEIYKVGGAQAIGALAYGTESIPKVEKIVGPGNIFVTAAKKLVYGQVDIEFPAGPSEVLILADESAEPEFLATDILAQAEHDPNASCFLVTDSEDLAIKTDEFVLKLTENAPRREIIEESLSKSGKIIITDTFEEAIYVTNEYAPEHLIICTKDDDETLSHINNAGSIFLGPYSPVAAGDYGSGTNHVLPTGGGAKMYSGLSTEAFIKKPTVQRITKDGLAELSKTSVPIAEYEGFFAHANSFKRRLEN</sequence>
<dbReference type="GO" id="GO:0004399">
    <property type="term" value="F:histidinol dehydrogenase activity"/>
    <property type="evidence" value="ECO:0007669"/>
    <property type="project" value="UniProtKB-UniRule"/>
</dbReference>
<evidence type="ECO:0000256" key="11">
    <source>
        <dbReference type="HAMAP-Rule" id="MF_01024"/>
    </source>
</evidence>
<evidence type="ECO:0000256" key="4">
    <source>
        <dbReference type="ARBA" id="ARBA00012965"/>
    </source>
</evidence>
<feature type="active site" description="Proton acceptor" evidence="11 13">
    <location>
        <position position="322"/>
    </location>
</feature>
<dbReference type="GO" id="GO:0008270">
    <property type="term" value="F:zinc ion binding"/>
    <property type="evidence" value="ECO:0007669"/>
    <property type="project" value="UniProtKB-UniRule"/>
</dbReference>
<dbReference type="InterPro" id="IPR001692">
    <property type="entry name" value="Histidinol_DH_CS"/>
</dbReference>
<evidence type="ECO:0000256" key="6">
    <source>
        <dbReference type="ARBA" id="ARBA00022723"/>
    </source>
</evidence>
<dbReference type="GO" id="GO:0051287">
    <property type="term" value="F:NAD binding"/>
    <property type="evidence" value="ECO:0007669"/>
    <property type="project" value="InterPro"/>
</dbReference>
<feature type="binding site" evidence="11 15">
    <location>
        <position position="409"/>
    </location>
    <ligand>
        <name>substrate</name>
    </ligand>
</feature>
<keyword evidence="19" id="KW-1185">Reference proteome</keyword>
<protein>
    <recommendedName>
        <fullName evidence="5 11">Histidinol dehydrogenase</fullName>
        <shortName evidence="11 12">HDH</shortName>
        <ecNumber evidence="4 11">1.1.1.23</ecNumber>
    </recommendedName>
</protein>
<evidence type="ECO:0000256" key="2">
    <source>
        <dbReference type="ARBA" id="ARBA00004940"/>
    </source>
</evidence>
<keyword evidence="7 11" id="KW-0862">Zinc</keyword>
<evidence type="ECO:0000256" key="1">
    <source>
        <dbReference type="ARBA" id="ARBA00003850"/>
    </source>
</evidence>
<keyword evidence="11 12" id="KW-0028">Amino-acid biosynthesis</keyword>
<feature type="binding site" evidence="11 14">
    <location>
        <position position="185"/>
    </location>
    <ligand>
        <name>NAD(+)</name>
        <dbReference type="ChEBI" id="CHEBI:57540"/>
    </ligand>
</feature>
<comment type="catalytic activity">
    <reaction evidence="10 11 12">
        <text>L-histidinol + 2 NAD(+) + H2O = L-histidine + 2 NADH + 3 H(+)</text>
        <dbReference type="Rhea" id="RHEA:20641"/>
        <dbReference type="ChEBI" id="CHEBI:15377"/>
        <dbReference type="ChEBI" id="CHEBI:15378"/>
        <dbReference type="ChEBI" id="CHEBI:57540"/>
        <dbReference type="ChEBI" id="CHEBI:57595"/>
        <dbReference type="ChEBI" id="CHEBI:57699"/>
        <dbReference type="ChEBI" id="CHEBI:57945"/>
        <dbReference type="EC" id="1.1.1.23"/>
    </reaction>
</comment>
<dbReference type="PROSITE" id="PS00611">
    <property type="entry name" value="HISOL_DEHYDROGENASE"/>
    <property type="match status" value="1"/>
</dbReference>
<dbReference type="EC" id="1.1.1.23" evidence="4 11"/>
<evidence type="ECO:0000313" key="19">
    <source>
        <dbReference type="Proteomes" id="UP000323439"/>
    </source>
</evidence>
<comment type="function">
    <text evidence="1 11 12">Catalyzes the sequential NAD-dependent oxidations of L-histidinol to L-histidinaldehyde and then to L-histidine.</text>
</comment>
<keyword evidence="9 11" id="KW-0368">Histidine biosynthesis</keyword>
<dbReference type="InterPro" id="IPR022695">
    <property type="entry name" value="Histidinol_DH_monofunct"/>
</dbReference>
<feature type="binding site" evidence="11 16">
    <location>
        <position position="355"/>
    </location>
    <ligand>
        <name>Zn(2+)</name>
        <dbReference type="ChEBI" id="CHEBI:29105"/>
    </ligand>
</feature>
<evidence type="ECO:0000256" key="10">
    <source>
        <dbReference type="ARBA" id="ARBA00049489"/>
    </source>
</evidence>
<proteinExistence type="inferred from homology"/>
<evidence type="ECO:0000256" key="16">
    <source>
        <dbReference type="PIRSR" id="PIRSR000099-4"/>
    </source>
</evidence>
<evidence type="ECO:0000256" key="7">
    <source>
        <dbReference type="ARBA" id="ARBA00022833"/>
    </source>
</evidence>
<name>A0A1G5XSD4_9EURY</name>
<evidence type="ECO:0000256" key="14">
    <source>
        <dbReference type="PIRSR" id="PIRSR000099-2"/>
    </source>
</evidence>
<organism evidence="18 19">
    <name type="scientific">Methanobrevibacter millerae</name>
    <dbReference type="NCBI Taxonomy" id="230361"/>
    <lineage>
        <taxon>Archaea</taxon>
        <taxon>Methanobacteriati</taxon>
        <taxon>Methanobacteriota</taxon>
        <taxon>Methanomada group</taxon>
        <taxon>Methanobacteria</taxon>
        <taxon>Methanobacteriales</taxon>
        <taxon>Methanobacteriaceae</taxon>
        <taxon>Methanobrevibacter</taxon>
    </lineage>
</organism>
<evidence type="ECO:0000256" key="3">
    <source>
        <dbReference type="ARBA" id="ARBA00010178"/>
    </source>
</evidence>
<feature type="binding site" evidence="11 16">
    <location>
        <position position="414"/>
    </location>
    <ligand>
        <name>Zn(2+)</name>
        <dbReference type="ChEBI" id="CHEBI:29105"/>
    </ligand>
</feature>
<keyword evidence="6 11" id="KW-0479">Metal-binding</keyword>
<dbReference type="Proteomes" id="UP000323439">
    <property type="component" value="Unassembled WGS sequence"/>
</dbReference>
<evidence type="ECO:0000256" key="17">
    <source>
        <dbReference type="RuleBase" id="RU004175"/>
    </source>
</evidence>
<dbReference type="NCBIfam" id="TIGR00069">
    <property type="entry name" value="hisD"/>
    <property type="match status" value="1"/>
</dbReference>
<evidence type="ECO:0000313" key="18">
    <source>
        <dbReference type="EMBL" id="SDA73368.1"/>
    </source>
</evidence>
<dbReference type="UniPathway" id="UPA00031">
    <property type="reaction ID" value="UER00014"/>
</dbReference>
<dbReference type="GO" id="GO:0000105">
    <property type="term" value="P:L-histidine biosynthetic process"/>
    <property type="evidence" value="ECO:0007669"/>
    <property type="project" value="UniProtKB-UniRule"/>
</dbReference>
<reference evidence="18 19" key="1">
    <citation type="submission" date="2016-10" db="EMBL/GenBank/DDBJ databases">
        <authorList>
            <person name="Varghese N."/>
            <person name="Submissions S."/>
        </authorList>
    </citation>
    <scope>NUCLEOTIDE SEQUENCE [LARGE SCALE GENOMIC DNA]</scope>
    <source>
        <strain evidence="18 19">DSM 16643</strain>
    </source>
</reference>
<evidence type="ECO:0000256" key="5">
    <source>
        <dbReference type="ARBA" id="ARBA00016531"/>
    </source>
</evidence>
<dbReference type="HAMAP" id="MF_01024">
    <property type="entry name" value="HisD"/>
    <property type="match status" value="1"/>
</dbReference>
<dbReference type="FunFam" id="3.40.50.1980:FF:000026">
    <property type="entry name" value="Histidinol dehydrogenase"/>
    <property type="match status" value="1"/>
</dbReference>
<dbReference type="PANTHER" id="PTHR21256:SF2">
    <property type="entry name" value="HISTIDINE BIOSYNTHESIS TRIFUNCTIONAL PROTEIN"/>
    <property type="match status" value="1"/>
</dbReference>
<comment type="pathway">
    <text evidence="2 11 12">Amino-acid biosynthesis; L-histidine biosynthesis; L-histidine from 5-phospho-alpha-D-ribose 1-diphosphate: step 9/9.</text>
</comment>
<feature type="binding site" evidence="11 15">
    <location>
        <position position="253"/>
    </location>
    <ligand>
        <name>substrate</name>
    </ligand>
</feature>
<dbReference type="Gene3D" id="3.40.50.1980">
    <property type="entry name" value="Nitrogenase molybdenum iron protein domain"/>
    <property type="match status" value="2"/>
</dbReference>
<dbReference type="GO" id="GO:0005737">
    <property type="term" value="C:cytoplasm"/>
    <property type="evidence" value="ECO:0007669"/>
    <property type="project" value="TreeGrafter"/>
</dbReference>
<evidence type="ECO:0000256" key="12">
    <source>
        <dbReference type="PIRNR" id="PIRNR000099"/>
    </source>
</evidence>
<comment type="cofactor">
    <cofactor evidence="11 16">
        <name>Zn(2+)</name>
        <dbReference type="ChEBI" id="CHEBI:29105"/>
    </cofactor>
    <text evidence="11 16">Binds 1 zinc ion per subunit.</text>
</comment>
<feature type="binding site" evidence="11 16">
    <location>
        <position position="253"/>
    </location>
    <ligand>
        <name>Zn(2+)</name>
        <dbReference type="ChEBI" id="CHEBI:29105"/>
    </ligand>
</feature>
<evidence type="ECO:0000256" key="15">
    <source>
        <dbReference type="PIRSR" id="PIRSR000099-3"/>
    </source>
</evidence>
<evidence type="ECO:0000256" key="13">
    <source>
        <dbReference type="PIRSR" id="PIRSR000099-1"/>
    </source>
</evidence>
<dbReference type="OrthoDB" id="36308at2157"/>
<accession>A0A1G5XSD4</accession>
<feature type="active site" description="Proton acceptor" evidence="11 13">
    <location>
        <position position="321"/>
    </location>
</feature>
<feature type="binding site" evidence="11 15">
    <location>
        <position position="256"/>
    </location>
    <ligand>
        <name>substrate</name>
    </ligand>
</feature>
<feature type="binding site" evidence="11 15">
    <location>
        <position position="231"/>
    </location>
    <ligand>
        <name>substrate</name>
    </ligand>
</feature>
<dbReference type="InterPro" id="IPR016161">
    <property type="entry name" value="Ald_DH/histidinol_DH"/>
</dbReference>
<feature type="binding site" evidence="11 15">
    <location>
        <position position="355"/>
    </location>
    <ligand>
        <name>substrate</name>
    </ligand>
</feature>
<comment type="similarity">
    <text evidence="3 11 12 17">Belongs to the histidinol dehydrogenase family.</text>
</comment>
<feature type="binding site" evidence="11 14">
    <location>
        <position position="123"/>
    </location>
    <ligand>
        <name>NAD(+)</name>
        <dbReference type="ChEBI" id="CHEBI:57540"/>
    </ligand>
</feature>
<keyword evidence="11 12" id="KW-0520">NAD</keyword>
<dbReference type="SUPFAM" id="SSF53720">
    <property type="entry name" value="ALDH-like"/>
    <property type="match status" value="1"/>
</dbReference>
<gene>
    <name evidence="11" type="primary">hisD</name>
    <name evidence="18" type="ORF">SAMN02910315_02453</name>
</gene>
<dbReference type="PRINTS" id="PR00083">
    <property type="entry name" value="HOLDHDRGNASE"/>
</dbReference>
<dbReference type="RefSeq" id="WP_149732918.1">
    <property type="nucleotide sequence ID" value="NZ_FMXB01000042.1"/>
</dbReference>
<keyword evidence="8 11" id="KW-0560">Oxidoreductase</keyword>
<dbReference type="Gene3D" id="1.20.5.1300">
    <property type="match status" value="1"/>
</dbReference>
<feature type="binding site" evidence="11 14">
    <location>
        <position position="208"/>
    </location>
    <ligand>
        <name>NAD(+)</name>
        <dbReference type="ChEBI" id="CHEBI:57540"/>
    </ligand>
</feature>
<dbReference type="PIRSF" id="PIRSF000099">
    <property type="entry name" value="Histidinol_dh"/>
    <property type="match status" value="1"/>
</dbReference>
<dbReference type="InterPro" id="IPR012131">
    <property type="entry name" value="Hstdl_DH"/>
</dbReference>
<evidence type="ECO:0000256" key="8">
    <source>
        <dbReference type="ARBA" id="ARBA00023002"/>
    </source>
</evidence>
<dbReference type="CDD" id="cd06572">
    <property type="entry name" value="Histidinol_dh"/>
    <property type="match status" value="1"/>
</dbReference>
<dbReference type="Pfam" id="PF00815">
    <property type="entry name" value="Histidinol_dh"/>
    <property type="match status" value="1"/>
</dbReference>
<dbReference type="PANTHER" id="PTHR21256">
    <property type="entry name" value="HISTIDINOL DEHYDROGENASE HDH"/>
    <property type="match status" value="1"/>
</dbReference>
<dbReference type="EMBL" id="FMXB01000042">
    <property type="protein sequence ID" value="SDA73368.1"/>
    <property type="molecule type" value="Genomic_DNA"/>
</dbReference>
<feature type="binding site" evidence="11 16">
    <location>
        <position position="256"/>
    </location>
    <ligand>
        <name>Zn(2+)</name>
        <dbReference type="ChEBI" id="CHEBI:29105"/>
    </ligand>
</feature>
<dbReference type="STRING" id="230361.sm9_0050"/>
<feature type="binding site" evidence="11 15">
    <location>
        <position position="322"/>
    </location>
    <ligand>
        <name>substrate</name>
    </ligand>
</feature>
<evidence type="ECO:0000256" key="9">
    <source>
        <dbReference type="ARBA" id="ARBA00023102"/>
    </source>
</evidence>
<dbReference type="AlphaFoldDB" id="A0A1G5XSD4"/>
<feature type="binding site" evidence="11 15">
    <location>
        <position position="414"/>
    </location>
    <ligand>
        <name>substrate</name>
    </ligand>
</feature>